<dbReference type="Proteomes" id="UP001235939">
    <property type="component" value="Chromosome 03"/>
</dbReference>
<proteinExistence type="predicted"/>
<evidence type="ECO:0000313" key="2">
    <source>
        <dbReference type="Proteomes" id="UP001235939"/>
    </source>
</evidence>
<dbReference type="EMBL" id="CP092865">
    <property type="protein sequence ID" value="UYV64887.1"/>
    <property type="molecule type" value="Genomic_DNA"/>
</dbReference>
<sequence>MSEPVEETRGFSTVCLEQGEASIQIFKSSSPKNSNEAAPTDIRQYFQSAEPVTEPAAATFFDSLTPMSPPPQTPAPLCQLFSDEVGGGDMEGKAFFDTIANAKLNIGAEVPATSPPLLPSPPPPEDCLTSNLWIPSSKTQEIIDRATAVPGFVPDRNCLTLAKLKFTGSLCCYHLQTKVPNESEKHSEILSEDGNNNLTETHPANGNLFTKDSLHLQNYHFYNLETLRCCPLQGGSSTVFSNSPKDSIAQALQQNGLDEALRTRKVLTADMVSQDPAGIKQLISAGSYIAAVDLIGRLLTLQGQGISADSPVRHTPYTLQVYLSLLLHTFKY</sequence>
<protein>
    <submittedName>
        <fullName evidence="1">TRAPPC12</fullName>
    </submittedName>
</protein>
<keyword evidence="2" id="KW-1185">Reference proteome</keyword>
<organism evidence="1 2">
    <name type="scientific">Cordylochernes scorpioides</name>
    <dbReference type="NCBI Taxonomy" id="51811"/>
    <lineage>
        <taxon>Eukaryota</taxon>
        <taxon>Metazoa</taxon>
        <taxon>Ecdysozoa</taxon>
        <taxon>Arthropoda</taxon>
        <taxon>Chelicerata</taxon>
        <taxon>Arachnida</taxon>
        <taxon>Pseudoscorpiones</taxon>
        <taxon>Cheliferoidea</taxon>
        <taxon>Chernetidae</taxon>
        <taxon>Cordylochernes</taxon>
    </lineage>
</organism>
<reference evidence="1 2" key="1">
    <citation type="submission" date="2022-01" db="EMBL/GenBank/DDBJ databases">
        <title>A chromosomal length assembly of Cordylochernes scorpioides.</title>
        <authorList>
            <person name="Zeh D."/>
            <person name="Zeh J."/>
        </authorList>
    </citation>
    <scope>NUCLEOTIDE SEQUENCE [LARGE SCALE GENOMIC DNA]</scope>
    <source>
        <strain evidence="1">IN4F17</strain>
        <tissue evidence="1">Whole Body</tissue>
    </source>
</reference>
<name>A0ABY6K7S6_9ARAC</name>
<gene>
    <name evidence="1" type="ORF">LAZ67_3002287</name>
</gene>
<evidence type="ECO:0000313" key="1">
    <source>
        <dbReference type="EMBL" id="UYV64887.1"/>
    </source>
</evidence>
<accession>A0ABY6K7S6</accession>